<dbReference type="Proteomes" id="UP000020529">
    <property type="component" value="Unassembled WGS sequence"/>
</dbReference>
<keyword evidence="1" id="KW-1133">Transmembrane helix</keyword>
<dbReference type="GO" id="GO:0006355">
    <property type="term" value="P:regulation of DNA-templated transcription"/>
    <property type="evidence" value="ECO:0007669"/>
    <property type="project" value="InterPro"/>
</dbReference>
<dbReference type="SUPFAM" id="SSF46894">
    <property type="entry name" value="C-terminal effector domain of the bipartite response regulators"/>
    <property type="match status" value="1"/>
</dbReference>
<gene>
    <name evidence="2" type="ORF">M124_0350</name>
</gene>
<dbReference type="PATRIC" id="fig|1339315.3.peg.1165"/>
<comment type="caution">
    <text evidence="2">The sequence shown here is derived from an EMBL/GenBank/DDBJ whole genome shotgun (WGS) entry which is preliminary data.</text>
</comment>
<evidence type="ECO:0000313" key="2">
    <source>
        <dbReference type="EMBL" id="EXY75750.1"/>
    </source>
</evidence>
<dbReference type="RefSeq" id="WP_022347454.1">
    <property type="nucleotide sequence ID" value="NZ_JGCY01000224.1"/>
</dbReference>
<organism evidence="2 3">
    <name type="scientific">Bacteroides fragilis str. 3988T(B)14</name>
    <dbReference type="NCBI Taxonomy" id="1339315"/>
    <lineage>
        <taxon>Bacteria</taxon>
        <taxon>Pseudomonadati</taxon>
        <taxon>Bacteroidota</taxon>
        <taxon>Bacteroidia</taxon>
        <taxon>Bacteroidales</taxon>
        <taxon>Bacteroidaceae</taxon>
        <taxon>Bacteroides</taxon>
    </lineage>
</organism>
<accession>A0A015W5K2</accession>
<reference evidence="2 3" key="1">
    <citation type="submission" date="2014-02" db="EMBL/GenBank/DDBJ databases">
        <authorList>
            <person name="Sears C."/>
            <person name="Carroll K."/>
            <person name="Sack B.R."/>
            <person name="Qadri F."/>
            <person name="Myers L.L."/>
            <person name="Chung G.-T."/>
            <person name="Escheverria P."/>
            <person name="Fraser C.M."/>
            <person name="Sadzewicz L."/>
            <person name="Shefchek K.A."/>
            <person name="Tallon L."/>
            <person name="Das S.P."/>
            <person name="Daugherty S."/>
            <person name="Mongodin E.F."/>
        </authorList>
    </citation>
    <scope>NUCLEOTIDE SEQUENCE [LARGE SCALE GENOMIC DNA]</scope>
    <source>
        <strain evidence="3">3988T(B)14</strain>
    </source>
</reference>
<keyword evidence="1" id="KW-0812">Transmembrane</keyword>
<sequence>MKFIYSILLALLWVGITITLGSYLYRMGLPVVNASAQKLLLRTIDEDLEYRFRKLNPNHAYATGKKQTKHKKVTLTDKSGTCNVCQFAIDTVYADTSFIQKAKQSFLIERNPIHVDSLNQKWQLKLRMDGIRAKTGIKLINSLKDGERIAVSSGLNEPDCFLLAYSTGVGYCIKMDAFIRPFWVDVILKAHWNNIRTWSYVLFSLIFCLFYIPSVRLFLVRILSGSRIEDNHVESSQPLAQQKGEFVWEVDGLTFDYLQRSITYHDQTCILRKQVAEVLLAFLKAPGHLLLNEDLKKLFWKELDNVDSFMERRNRLITDLRTDLRKIGANLSVTLVNGGYQLHFSLENSKKSVKNQ</sequence>
<evidence type="ECO:0000313" key="3">
    <source>
        <dbReference type="Proteomes" id="UP000020529"/>
    </source>
</evidence>
<dbReference type="InterPro" id="IPR036388">
    <property type="entry name" value="WH-like_DNA-bd_sf"/>
</dbReference>
<dbReference type="Gene3D" id="1.10.10.10">
    <property type="entry name" value="Winged helix-like DNA-binding domain superfamily/Winged helix DNA-binding domain"/>
    <property type="match status" value="1"/>
</dbReference>
<keyword evidence="1" id="KW-0472">Membrane</keyword>
<dbReference type="GO" id="GO:0003677">
    <property type="term" value="F:DNA binding"/>
    <property type="evidence" value="ECO:0007669"/>
    <property type="project" value="InterPro"/>
</dbReference>
<proteinExistence type="predicted"/>
<name>A0A015W5K2_BACFG</name>
<dbReference type="AlphaFoldDB" id="A0A015W5K2"/>
<evidence type="ECO:0008006" key="4">
    <source>
        <dbReference type="Google" id="ProtNLM"/>
    </source>
</evidence>
<feature type="transmembrane region" description="Helical" evidence="1">
    <location>
        <begin position="198"/>
        <end position="219"/>
    </location>
</feature>
<protein>
    <recommendedName>
        <fullName evidence="4">Transmembrane protein</fullName>
    </recommendedName>
</protein>
<dbReference type="InterPro" id="IPR016032">
    <property type="entry name" value="Sig_transdc_resp-reg_C-effctor"/>
</dbReference>
<evidence type="ECO:0000256" key="1">
    <source>
        <dbReference type="SAM" id="Phobius"/>
    </source>
</evidence>
<dbReference type="EMBL" id="JGCY01000224">
    <property type="protein sequence ID" value="EXY75750.1"/>
    <property type="molecule type" value="Genomic_DNA"/>
</dbReference>